<protein>
    <recommendedName>
        <fullName evidence="8">Autoinducer 2 import system permease protein LsrD</fullName>
    </recommendedName>
</protein>
<accession>A0A9X2DTN5</accession>
<keyword evidence="2" id="KW-0813">Transport</keyword>
<keyword evidence="7 9" id="KW-0472">Membrane</keyword>
<feature type="transmembrane region" description="Helical" evidence="9">
    <location>
        <begin position="164"/>
        <end position="185"/>
    </location>
</feature>
<evidence type="ECO:0000256" key="9">
    <source>
        <dbReference type="SAM" id="Phobius"/>
    </source>
</evidence>
<dbReference type="Pfam" id="PF02653">
    <property type="entry name" value="BPD_transp_2"/>
    <property type="match status" value="1"/>
</dbReference>
<dbReference type="PANTHER" id="PTHR32196:SF71">
    <property type="entry name" value="AUTOINDUCER 2 IMPORT SYSTEM PERMEASE PROTEIN LSRD"/>
    <property type="match status" value="1"/>
</dbReference>
<dbReference type="AlphaFoldDB" id="A0A9X2DTN5"/>
<comment type="subcellular location">
    <subcellularLocation>
        <location evidence="1">Cell membrane</location>
        <topology evidence="1">Multi-pass membrane protein</topology>
    </subcellularLocation>
</comment>
<dbReference type="InterPro" id="IPR001851">
    <property type="entry name" value="ABC_transp_permease"/>
</dbReference>
<sequence>MITIMKKTIHPFVNNQIVILLLLLVGLSLFFRLQSPYFLTQGNIFNILSQIVEIGLIAIPMTYVIISGNMDLSVGSIMGLAAVALGMFHTMAGLDIWLSVILALIVGILCGALNGLLIAKFKMQAIVVTIGTMVMLRGFIYVLTEGRPISGYPPEFYFLGQGQLGGLPFNTIVLVIAFVLAYYLIRQTRFGRYTYALGNNEEAVHFSGINEVRTRFIILVCNGFFAALAGVFLVSRLATAEATTGSGIELSVITAVLIGGTHIFGGRGSLVGTMIGVVIIGVLNNGLNLMGVSSLFQMVILGLFILIAVSRQKS</sequence>
<feature type="transmembrane region" description="Helical" evidence="9">
    <location>
        <begin position="72"/>
        <end position="90"/>
    </location>
</feature>
<feature type="transmembrane region" description="Helical" evidence="9">
    <location>
        <begin position="289"/>
        <end position="309"/>
    </location>
</feature>
<evidence type="ECO:0000256" key="8">
    <source>
        <dbReference type="ARBA" id="ARBA00039381"/>
    </source>
</evidence>
<keyword evidence="3" id="KW-1003">Cell membrane</keyword>
<evidence type="ECO:0000256" key="4">
    <source>
        <dbReference type="ARBA" id="ARBA00022519"/>
    </source>
</evidence>
<gene>
    <name evidence="10" type="ORF">M3202_14530</name>
</gene>
<dbReference type="EMBL" id="JAMBOL010000013">
    <property type="protein sequence ID" value="MCM3715302.1"/>
    <property type="molecule type" value="Genomic_DNA"/>
</dbReference>
<reference evidence="10" key="1">
    <citation type="submission" date="2022-05" db="EMBL/GenBank/DDBJ databases">
        <title>Comparative Genomics of Spacecraft Associated Microbes.</title>
        <authorList>
            <person name="Tran M.T."/>
            <person name="Wright A."/>
            <person name="Seuylemezian A."/>
            <person name="Eisen J."/>
            <person name="Coil D."/>
        </authorList>
    </citation>
    <scope>NUCLEOTIDE SEQUENCE</scope>
    <source>
        <strain evidence="10">214.1.1</strain>
    </source>
</reference>
<dbReference type="GO" id="GO:0005886">
    <property type="term" value="C:plasma membrane"/>
    <property type="evidence" value="ECO:0007669"/>
    <property type="project" value="UniProtKB-SubCell"/>
</dbReference>
<feature type="transmembrane region" description="Helical" evidence="9">
    <location>
        <begin position="96"/>
        <end position="118"/>
    </location>
</feature>
<evidence type="ECO:0000256" key="6">
    <source>
        <dbReference type="ARBA" id="ARBA00022989"/>
    </source>
</evidence>
<evidence type="ECO:0000313" key="11">
    <source>
        <dbReference type="Proteomes" id="UP001139179"/>
    </source>
</evidence>
<feature type="transmembrane region" description="Helical" evidence="9">
    <location>
        <begin position="12"/>
        <end position="31"/>
    </location>
</feature>
<keyword evidence="11" id="KW-1185">Reference proteome</keyword>
<keyword evidence="4" id="KW-0997">Cell inner membrane</keyword>
<dbReference type="GO" id="GO:0022857">
    <property type="term" value="F:transmembrane transporter activity"/>
    <property type="evidence" value="ECO:0007669"/>
    <property type="project" value="InterPro"/>
</dbReference>
<dbReference type="Proteomes" id="UP001139179">
    <property type="component" value="Unassembled WGS sequence"/>
</dbReference>
<evidence type="ECO:0000256" key="1">
    <source>
        <dbReference type="ARBA" id="ARBA00004651"/>
    </source>
</evidence>
<evidence type="ECO:0000256" key="3">
    <source>
        <dbReference type="ARBA" id="ARBA00022475"/>
    </source>
</evidence>
<feature type="transmembrane region" description="Helical" evidence="9">
    <location>
        <begin position="265"/>
        <end position="283"/>
    </location>
</feature>
<comment type="caution">
    <text evidence="10">The sequence shown here is derived from an EMBL/GenBank/DDBJ whole genome shotgun (WGS) entry which is preliminary data.</text>
</comment>
<organism evidence="10 11">
    <name type="scientific">Halalkalibacter oceani</name>
    <dbReference type="NCBI Taxonomy" id="1653776"/>
    <lineage>
        <taxon>Bacteria</taxon>
        <taxon>Bacillati</taxon>
        <taxon>Bacillota</taxon>
        <taxon>Bacilli</taxon>
        <taxon>Bacillales</taxon>
        <taxon>Bacillaceae</taxon>
        <taxon>Halalkalibacter</taxon>
    </lineage>
</organism>
<dbReference type="CDD" id="cd06579">
    <property type="entry name" value="TM_PBP1_transp_AraH_like"/>
    <property type="match status" value="1"/>
</dbReference>
<feature type="transmembrane region" description="Helical" evidence="9">
    <location>
        <begin position="216"/>
        <end position="234"/>
    </location>
</feature>
<evidence type="ECO:0000256" key="5">
    <source>
        <dbReference type="ARBA" id="ARBA00022692"/>
    </source>
</evidence>
<dbReference type="RefSeq" id="WP_251224051.1">
    <property type="nucleotide sequence ID" value="NZ_JAMBOL010000013.1"/>
</dbReference>
<keyword evidence="5 9" id="KW-0812">Transmembrane</keyword>
<name>A0A9X2DTN5_9BACI</name>
<feature type="transmembrane region" description="Helical" evidence="9">
    <location>
        <begin position="125"/>
        <end position="144"/>
    </location>
</feature>
<dbReference type="PANTHER" id="PTHR32196">
    <property type="entry name" value="ABC TRANSPORTER PERMEASE PROTEIN YPHD-RELATED-RELATED"/>
    <property type="match status" value="1"/>
</dbReference>
<evidence type="ECO:0000256" key="2">
    <source>
        <dbReference type="ARBA" id="ARBA00022448"/>
    </source>
</evidence>
<keyword evidence="6 9" id="KW-1133">Transmembrane helix</keyword>
<feature type="transmembrane region" description="Helical" evidence="9">
    <location>
        <begin position="43"/>
        <end position="65"/>
    </location>
</feature>
<evidence type="ECO:0000256" key="7">
    <source>
        <dbReference type="ARBA" id="ARBA00023136"/>
    </source>
</evidence>
<proteinExistence type="predicted"/>
<evidence type="ECO:0000313" key="10">
    <source>
        <dbReference type="EMBL" id="MCM3715302.1"/>
    </source>
</evidence>